<evidence type="ECO:0000256" key="13">
    <source>
        <dbReference type="RuleBase" id="RU000682"/>
    </source>
</evidence>
<keyword evidence="3" id="KW-0221">Differentiation</keyword>
<feature type="region of interest" description="Disordered" evidence="14">
    <location>
        <begin position="303"/>
        <end position="395"/>
    </location>
</feature>
<evidence type="ECO:0000256" key="10">
    <source>
        <dbReference type="ARBA" id="ARBA00038351"/>
    </source>
</evidence>
<feature type="compositionally biased region" description="Basic and acidic residues" evidence="14">
    <location>
        <begin position="321"/>
        <end position="341"/>
    </location>
</feature>
<keyword evidence="9 12" id="KW-0539">Nucleus</keyword>
<proteinExistence type="inferred from homology"/>
<dbReference type="PANTHER" id="PTHR46799">
    <property type="entry name" value="HOMEOBOX PROTEIN UNC-4 HOMOLOG"/>
    <property type="match status" value="1"/>
</dbReference>
<keyword evidence="8" id="KW-0804">Transcription</keyword>
<feature type="compositionally biased region" description="Polar residues" evidence="14">
    <location>
        <begin position="360"/>
        <end position="379"/>
    </location>
</feature>
<evidence type="ECO:0000256" key="11">
    <source>
        <dbReference type="ARBA" id="ARBA00069290"/>
    </source>
</evidence>
<keyword evidence="16" id="KW-1185">Reference proteome</keyword>
<dbReference type="Proteomes" id="UP000887563">
    <property type="component" value="Unplaced"/>
</dbReference>
<dbReference type="SUPFAM" id="SSF46689">
    <property type="entry name" value="Homeodomain-like"/>
    <property type="match status" value="1"/>
</dbReference>
<dbReference type="Gene3D" id="1.10.10.60">
    <property type="entry name" value="Homeodomain-like"/>
    <property type="match status" value="1"/>
</dbReference>
<evidence type="ECO:0000256" key="14">
    <source>
        <dbReference type="SAM" id="MobiDB-lite"/>
    </source>
</evidence>
<dbReference type="WBParaSite" id="Minc3s00842g17999">
    <property type="protein sequence ID" value="Minc3s00842g17999"/>
    <property type="gene ID" value="Minc3s00842g17999"/>
</dbReference>
<feature type="region of interest" description="Disordered" evidence="14">
    <location>
        <begin position="1"/>
        <end position="26"/>
    </location>
</feature>
<name>A0A914LVD8_MELIC</name>
<evidence type="ECO:0000313" key="17">
    <source>
        <dbReference type="WBParaSite" id="Minc3s00842g17999"/>
    </source>
</evidence>
<reference evidence="17" key="1">
    <citation type="submission" date="2022-11" db="UniProtKB">
        <authorList>
            <consortium name="WormBaseParasite"/>
        </authorList>
    </citation>
    <scope>IDENTIFICATION</scope>
</reference>
<dbReference type="GO" id="GO:0030154">
    <property type="term" value="P:cell differentiation"/>
    <property type="evidence" value="ECO:0007669"/>
    <property type="project" value="UniProtKB-KW"/>
</dbReference>
<evidence type="ECO:0000256" key="5">
    <source>
        <dbReference type="ARBA" id="ARBA00023015"/>
    </source>
</evidence>
<dbReference type="PROSITE" id="PS50071">
    <property type="entry name" value="HOMEOBOX_2"/>
    <property type="match status" value="1"/>
</dbReference>
<dbReference type="InterPro" id="IPR009057">
    <property type="entry name" value="Homeodomain-like_sf"/>
</dbReference>
<evidence type="ECO:0000256" key="12">
    <source>
        <dbReference type="PROSITE-ProRule" id="PRU00108"/>
    </source>
</evidence>
<evidence type="ECO:0000256" key="7">
    <source>
        <dbReference type="ARBA" id="ARBA00023155"/>
    </source>
</evidence>
<dbReference type="GO" id="GO:1990837">
    <property type="term" value="F:sequence-specific double-stranded DNA binding"/>
    <property type="evidence" value="ECO:0007669"/>
    <property type="project" value="TreeGrafter"/>
</dbReference>
<organism evidence="16 17">
    <name type="scientific">Meloidogyne incognita</name>
    <name type="common">Southern root-knot nematode worm</name>
    <name type="synonym">Oxyuris incognita</name>
    <dbReference type="NCBI Taxonomy" id="6306"/>
    <lineage>
        <taxon>Eukaryota</taxon>
        <taxon>Metazoa</taxon>
        <taxon>Ecdysozoa</taxon>
        <taxon>Nematoda</taxon>
        <taxon>Chromadorea</taxon>
        <taxon>Rhabditida</taxon>
        <taxon>Tylenchina</taxon>
        <taxon>Tylenchomorpha</taxon>
        <taxon>Tylenchoidea</taxon>
        <taxon>Meloidogynidae</taxon>
        <taxon>Meloidogyninae</taxon>
        <taxon>Meloidogyne</taxon>
        <taxon>Meloidogyne incognita group</taxon>
    </lineage>
</organism>
<evidence type="ECO:0000256" key="4">
    <source>
        <dbReference type="ARBA" id="ARBA00022902"/>
    </source>
</evidence>
<dbReference type="PANTHER" id="PTHR46799:SF1">
    <property type="entry name" value="HOMEOBOX PROTEIN UNC-4 HOMOLOG"/>
    <property type="match status" value="1"/>
</dbReference>
<evidence type="ECO:0000256" key="2">
    <source>
        <dbReference type="ARBA" id="ARBA00022473"/>
    </source>
</evidence>
<dbReference type="InterPro" id="IPR001356">
    <property type="entry name" value="HD"/>
</dbReference>
<evidence type="ECO:0000256" key="6">
    <source>
        <dbReference type="ARBA" id="ARBA00023125"/>
    </source>
</evidence>
<dbReference type="Pfam" id="PF00046">
    <property type="entry name" value="Homeodomain"/>
    <property type="match status" value="1"/>
</dbReference>
<protein>
    <recommendedName>
        <fullName evidence="11">Homeobox protein unc-4</fullName>
    </recommendedName>
</protein>
<dbReference type="SMART" id="SM00389">
    <property type="entry name" value="HOX"/>
    <property type="match status" value="1"/>
</dbReference>
<keyword evidence="5" id="KW-0805">Transcription regulation</keyword>
<keyword evidence="7 12" id="KW-0371">Homeobox</keyword>
<dbReference type="GO" id="GO:0005634">
    <property type="term" value="C:nucleus"/>
    <property type="evidence" value="ECO:0007669"/>
    <property type="project" value="UniProtKB-SubCell"/>
</dbReference>
<feature type="compositionally biased region" description="Polar residues" evidence="14">
    <location>
        <begin position="1"/>
        <end position="13"/>
    </location>
</feature>
<keyword evidence="6 12" id="KW-0238">DNA-binding</keyword>
<dbReference type="GO" id="GO:0010468">
    <property type="term" value="P:regulation of gene expression"/>
    <property type="evidence" value="ECO:0007669"/>
    <property type="project" value="TreeGrafter"/>
</dbReference>
<dbReference type="GO" id="GO:0007399">
    <property type="term" value="P:nervous system development"/>
    <property type="evidence" value="ECO:0007669"/>
    <property type="project" value="UniProtKB-KW"/>
</dbReference>
<evidence type="ECO:0000259" key="15">
    <source>
        <dbReference type="PROSITE" id="PS50071"/>
    </source>
</evidence>
<evidence type="ECO:0000313" key="16">
    <source>
        <dbReference type="Proteomes" id="UP000887563"/>
    </source>
</evidence>
<keyword evidence="4" id="KW-0524">Neurogenesis</keyword>
<evidence type="ECO:0000256" key="1">
    <source>
        <dbReference type="ARBA" id="ARBA00004123"/>
    </source>
</evidence>
<accession>A0A914LVD8</accession>
<comment type="subcellular location">
    <subcellularLocation>
        <location evidence="1 12 13">Nucleus</location>
    </subcellularLocation>
</comment>
<evidence type="ECO:0000256" key="3">
    <source>
        <dbReference type="ARBA" id="ARBA00022782"/>
    </source>
</evidence>
<feature type="compositionally biased region" description="Polar residues" evidence="14">
    <location>
        <begin position="310"/>
        <end position="319"/>
    </location>
</feature>
<feature type="compositionally biased region" description="Basic and acidic residues" evidence="14">
    <location>
        <begin position="114"/>
        <end position="126"/>
    </location>
</feature>
<evidence type="ECO:0000256" key="8">
    <source>
        <dbReference type="ARBA" id="ARBA00023163"/>
    </source>
</evidence>
<evidence type="ECO:0000256" key="9">
    <source>
        <dbReference type="ARBA" id="ARBA00023242"/>
    </source>
</evidence>
<comment type="similarity">
    <text evidence="10">Belongs to the paired homeobox family. Unc-4 subfamily.</text>
</comment>
<feature type="DNA-binding region" description="Homeobox" evidence="12">
    <location>
        <begin position="231"/>
        <end position="285"/>
    </location>
</feature>
<keyword evidence="2" id="KW-0217">Developmental protein</keyword>
<sequence>MDIQSDSIQTSEQLSKDQTEEEQQQNTSIAATILQMAANNVFNLAIPSMENLTNPMINPVFLAMLTALNNSDNNVSLPSFIQNNEEEETNLLSSLNIPTVNETENCATTSSPTKIEENNKNNDKKSPSNSPKQDLQIFNNSSSNSPKLDFSCLSEQFQNQQQEHQSASTSFFCSPQLQFFQLFQANQLSLQNDLNNPEISETPIIEENQQINLNSSCFETGIDPNFCGTKRRRTRTNFSNWQLNELENAFESGHYPDVFMREALALRLDLLESRVQVWFQNRRQVIILFLNLLDYQEKQKQAKWRKKENNNCTNSSQFGSPRKDEFKENTSDNIGEEKLENFEENEGKDEENQNNVEVGESSTTNSFTKQAAKSSTFSVESLVPRGRRPNTKYPRVQACKSIAPYMFPLFPITQPSGQTIRQPGTEQ</sequence>
<dbReference type="AlphaFoldDB" id="A0A914LVD8"/>
<feature type="region of interest" description="Disordered" evidence="14">
    <location>
        <begin position="102"/>
        <end position="140"/>
    </location>
</feature>
<feature type="compositionally biased region" description="Polar residues" evidence="14">
    <location>
        <begin position="102"/>
        <end position="113"/>
    </location>
</feature>
<feature type="domain" description="Homeobox" evidence="15">
    <location>
        <begin position="229"/>
        <end position="284"/>
    </location>
</feature>
<dbReference type="CDD" id="cd00086">
    <property type="entry name" value="homeodomain"/>
    <property type="match status" value="1"/>
</dbReference>
<dbReference type="FunFam" id="1.10.10.60:FF:000057">
    <property type="entry name" value="Short stature homeobox 2"/>
    <property type="match status" value="1"/>
</dbReference>